<evidence type="ECO:0000256" key="5">
    <source>
        <dbReference type="ARBA" id="ARBA00022692"/>
    </source>
</evidence>
<evidence type="ECO:0000256" key="8">
    <source>
        <dbReference type="ARBA" id="ARBA00022840"/>
    </source>
</evidence>
<evidence type="ECO:0000313" key="17">
    <source>
        <dbReference type="Proteomes" id="UP000013041"/>
    </source>
</evidence>
<gene>
    <name evidence="16" type="ORF">HMPREF1097_02563</name>
</gene>
<evidence type="ECO:0000259" key="14">
    <source>
        <dbReference type="Pfam" id="PF02743"/>
    </source>
</evidence>
<keyword evidence="2" id="KW-1003">Cell membrane</keyword>
<evidence type="ECO:0000256" key="11">
    <source>
        <dbReference type="ARBA" id="ARBA00023136"/>
    </source>
</evidence>
<dbReference type="Gene3D" id="3.30.450.20">
    <property type="entry name" value="PAS domain"/>
    <property type="match status" value="1"/>
</dbReference>
<dbReference type="HOGENOM" id="CLU_020473_6_0_9"/>
<dbReference type="GO" id="GO:0005886">
    <property type="term" value="C:plasma membrane"/>
    <property type="evidence" value="ECO:0007669"/>
    <property type="project" value="UniProtKB-SubCell"/>
</dbReference>
<keyword evidence="7" id="KW-0418">Kinase</keyword>
<dbReference type="AlphaFoldDB" id="R0B0D3"/>
<evidence type="ECO:0000256" key="10">
    <source>
        <dbReference type="ARBA" id="ARBA00023012"/>
    </source>
</evidence>
<keyword evidence="9 12" id="KW-1133">Transmembrane helix</keyword>
<dbReference type="InterPro" id="IPR003594">
    <property type="entry name" value="HATPase_dom"/>
</dbReference>
<proteinExistence type="predicted"/>
<dbReference type="PATRIC" id="fig|997897.5.peg.2742"/>
<dbReference type="Pfam" id="PF02518">
    <property type="entry name" value="HATPase_c"/>
    <property type="match status" value="1"/>
</dbReference>
<name>R0B0D3_9FIRM</name>
<keyword evidence="11 12" id="KW-0472">Membrane</keyword>
<keyword evidence="3" id="KW-0597">Phosphoprotein</keyword>
<feature type="domain" description="Cache" evidence="14">
    <location>
        <begin position="42"/>
        <end position="233"/>
    </location>
</feature>
<evidence type="ECO:0000256" key="3">
    <source>
        <dbReference type="ARBA" id="ARBA00022553"/>
    </source>
</evidence>
<dbReference type="InterPro" id="IPR050640">
    <property type="entry name" value="Bact_2-comp_sensor_kinase"/>
</dbReference>
<evidence type="ECO:0000256" key="2">
    <source>
        <dbReference type="ARBA" id="ARBA00022475"/>
    </source>
</evidence>
<dbReference type="InterPro" id="IPR033479">
    <property type="entry name" value="dCache_1"/>
</dbReference>
<dbReference type="InterPro" id="IPR036890">
    <property type="entry name" value="HATPase_C_sf"/>
</dbReference>
<comment type="subcellular location">
    <subcellularLocation>
        <location evidence="1">Cell membrane</location>
        <topology evidence="1">Multi-pass membrane protein</topology>
    </subcellularLocation>
</comment>
<dbReference type="RefSeq" id="WP_002565101.1">
    <property type="nucleotide sequence ID" value="NZ_KB851153.1"/>
</dbReference>
<keyword evidence="10" id="KW-0902">Two-component regulatory system</keyword>
<dbReference type="Pfam" id="PF02743">
    <property type="entry name" value="dCache_1"/>
    <property type="match status" value="1"/>
</dbReference>
<keyword evidence="6" id="KW-0547">Nucleotide-binding</keyword>
<evidence type="ECO:0000259" key="15">
    <source>
        <dbReference type="Pfam" id="PF06580"/>
    </source>
</evidence>
<dbReference type="SUPFAM" id="SSF55874">
    <property type="entry name" value="ATPase domain of HSP90 chaperone/DNA topoisomerase II/histidine kinase"/>
    <property type="match status" value="1"/>
</dbReference>
<dbReference type="Gene3D" id="3.30.565.10">
    <property type="entry name" value="Histidine kinase-like ATPase, C-terminal domain"/>
    <property type="match status" value="1"/>
</dbReference>
<dbReference type="GO" id="GO:0005524">
    <property type="term" value="F:ATP binding"/>
    <property type="evidence" value="ECO:0007669"/>
    <property type="project" value="UniProtKB-KW"/>
</dbReference>
<dbReference type="PANTHER" id="PTHR34220">
    <property type="entry name" value="SENSOR HISTIDINE KINASE YPDA"/>
    <property type="match status" value="1"/>
</dbReference>
<keyword evidence="4" id="KW-0808">Transferase</keyword>
<dbReference type="InterPro" id="IPR010559">
    <property type="entry name" value="Sig_transdc_His_kin_internal"/>
</dbReference>
<dbReference type="GO" id="GO:0000155">
    <property type="term" value="F:phosphorelay sensor kinase activity"/>
    <property type="evidence" value="ECO:0007669"/>
    <property type="project" value="InterPro"/>
</dbReference>
<evidence type="ECO:0000256" key="12">
    <source>
        <dbReference type="SAM" id="Phobius"/>
    </source>
</evidence>
<evidence type="ECO:0000256" key="1">
    <source>
        <dbReference type="ARBA" id="ARBA00004651"/>
    </source>
</evidence>
<feature type="transmembrane region" description="Helical" evidence="12">
    <location>
        <begin position="279"/>
        <end position="300"/>
    </location>
</feature>
<feature type="domain" description="Signal transduction histidine kinase internal region" evidence="15">
    <location>
        <begin position="372"/>
        <end position="449"/>
    </location>
</feature>
<organism evidence="16 17">
    <name type="scientific">Enterocloster bolteae 90B8</name>
    <dbReference type="NCBI Taxonomy" id="997897"/>
    <lineage>
        <taxon>Bacteria</taxon>
        <taxon>Bacillati</taxon>
        <taxon>Bacillota</taxon>
        <taxon>Clostridia</taxon>
        <taxon>Lachnospirales</taxon>
        <taxon>Lachnospiraceae</taxon>
        <taxon>Enterocloster</taxon>
    </lineage>
</organism>
<dbReference type="EMBL" id="AGYG01000018">
    <property type="protein sequence ID" value="ENZ38499.1"/>
    <property type="molecule type" value="Genomic_DNA"/>
</dbReference>
<dbReference type="PANTHER" id="PTHR34220:SF11">
    <property type="entry name" value="SENSOR PROTEIN KINASE HPTS"/>
    <property type="match status" value="1"/>
</dbReference>
<evidence type="ECO:0000313" key="16">
    <source>
        <dbReference type="EMBL" id="ENZ38499.1"/>
    </source>
</evidence>
<evidence type="ECO:0000259" key="13">
    <source>
        <dbReference type="Pfam" id="PF02518"/>
    </source>
</evidence>
<reference evidence="16 17" key="1">
    <citation type="submission" date="2013-01" db="EMBL/GenBank/DDBJ databases">
        <title>The Genome Sequence of Clostridium bolteae 90B8.</title>
        <authorList>
            <consortium name="The Broad Institute Genome Sequencing Platform"/>
            <person name="Earl A."/>
            <person name="Ward D."/>
            <person name="Feldgarden M."/>
            <person name="Gevers D."/>
            <person name="Courvalin P."/>
            <person name="Lambert T."/>
            <person name="Walker B."/>
            <person name="Young S.K."/>
            <person name="Zeng Q."/>
            <person name="Gargeya S."/>
            <person name="Fitzgerald M."/>
            <person name="Haas B."/>
            <person name="Abouelleil A."/>
            <person name="Alvarado L."/>
            <person name="Arachchi H.M."/>
            <person name="Berlin A.M."/>
            <person name="Chapman S.B."/>
            <person name="Dewar J."/>
            <person name="Goldberg J."/>
            <person name="Griggs A."/>
            <person name="Gujja S."/>
            <person name="Hansen M."/>
            <person name="Howarth C."/>
            <person name="Imamovic A."/>
            <person name="Larimer J."/>
            <person name="McCowan C."/>
            <person name="Murphy C."/>
            <person name="Neiman D."/>
            <person name="Pearson M."/>
            <person name="Priest M."/>
            <person name="Roberts A."/>
            <person name="Saif S."/>
            <person name="Shea T."/>
            <person name="Sisk P."/>
            <person name="Sykes S."/>
            <person name="Wortman J."/>
            <person name="Nusbaum C."/>
            <person name="Birren B."/>
        </authorList>
    </citation>
    <scope>NUCLEOTIDE SEQUENCE [LARGE SCALE GENOMIC DNA]</scope>
    <source>
        <strain evidence="16 17">90B8</strain>
    </source>
</reference>
<keyword evidence="5 12" id="KW-0812">Transmembrane</keyword>
<protein>
    <recommendedName>
        <fullName evidence="18">HAMP domain-containing protein</fullName>
    </recommendedName>
</protein>
<evidence type="ECO:0000256" key="7">
    <source>
        <dbReference type="ARBA" id="ARBA00022777"/>
    </source>
</evidence>
<evidence type="ECO:0000256" key="6">
    <source>
        <dbReference type="ARBA" id="ARBA00022741"/>
    </source>
</evidence>
<comment type="caution">
    <text evidence="16">The sequence shown here is derived from an EMBL/GenBank/DDBJ whole genome shotgun (WGS) entry which is preliminary data.</text>
</comment>
<feature type="domain" description="Histidine kinase/HSP90-like ATPase" evidence="13">
    <location>
        <begin position="473"/>
        <end position="577"/>
    </location>
</feature>
<feature type="transmembrane region" description="Helical" evidence="12">
    <location>
        <begin position="20"/>
        <end position="40"/>
    </location>
</feature>
<sequence>MNRIKTKKKENIVQVLRRMYLLIAIIPMIVMTIITAVFYVNSLIDSTKQNLQTVLNLYADNIDGTISQGIKVIDIVQNDLSVQNALRVSRFEEKEEYYIQRTTINTTMMLINQNYGNTLDGIYILLDDGRCFKSSVFPYNKEKYSQQQWYKDIRDTQGIQGNGFYKYSRVIANPGKEGYISIGEPIINYRNGEIVGVILVEINLNTFSEMLSKTVTTQDLNVSITEEDGTPVWQYDLGEIRKKGNILKTHLDESIHRELSNGWEISMTTNWFNKIKTEVLNTLTILFILIIMVTFASIYFGRRFADTINHPLKQLQDGMNRNREIWRGEYIAVETEYHELDDLNEGVNDLISKVNQMFEEVKNKERAMRKVQFSALQAQVNPHFLYNMLDHISWQIRVEQYEKAIHSLMSLSKFFRISLRMEEEMVTLEKELDHAKIYVDLQMIRYRDEISVEIVNDLDEQLMKTVIIPKFTLQPLIENAITHGLRDSGRKGFIRIHLMKSGDIGIIEIYDNGIGIAQENLKILRQALEKGTPVSKEIGGYGIVNVSQRIHYCYGDSYQVAIASKEGAYTSVKVIFPIK</sequence>
<evidence type="ECO:0000256" key="4">
    <source>
        <dbReference type="ARBA" id="ARBA00022679"/>
    </source>
</evidence>
<evidence type="ECO:0008006" key="18">
    <source>
        <dbReference type="Google" id="ProtNLM"/>
    </source>
</evidence>
<evidence type="ECO:0000256" key="9">
    <source>
        <dbReference type="ARBA" id="ARBA00022989"/>
    </source>
</evidence>
<accession>R0B0D3</accession>
<keyword evidence="8" id="KW-0067">ATP-binding</keyword>
<dbReference type="Pfam" id="PF06580">
    <property type="entry name" value="His_kinase"/>
    <property type="match status" value="1"/>
</dbReference>
<dbReference type="Proteomes" id="UP000013041">
    <property type="component" value="Unassembled WGS sequence"/>
</dbReference>